<evidence type="ECO:0000256" key="1">
    <source>
        <dbReference type="SAM" id="MobiDB-lite"/>
    </source>
</evidence>
<dbReference type="SUPFAM" id="SSF140924">
    <property type="entry name" value="Duffy binding domain-like"/>
    <property type="match status" value="1"/>
</dbReference>
<dbReference type="Gene3D" id="1.20.58.830">
    <property type="match status" value="1"/>
</dbReference>
<evidence type="ECO:0000313" key="4">
    <source>
        <dbReference type="EMBL" id="KOB64329.1"/>
    </source>
</evidence>
<evidence type="ECO:0000313" key="5">
    <source>
        <dbReference type="Proteomes" id="UP000054289"/>
    </source>
</evidence>
<dbReference type="Pfam" id="PF22672">
    <property type="entry name" value="DBL_C"/>
    <property type="match status" value="1"/>
</dbReference>
<dbReference type="GO" id="GO:0016020">
    <property type="term" value="C:membrane"/>
    <property type="evidence" value="ECO:0007669"/>
    <property type="project" value="InterPro"/>
</dbReference>
<dbReference type="Pfam" id="PF05424">
    <property type="entry name" value="Duffy_binding"/>
    <property type="match status" value="1"/>
</dbReference>
<evidence type="ECO:0000259" key="3">
    <source>
        <dbReference type="Pfam" id="PF22672"/>
    </source>
</evidence>
<gene>
    <name evidence="4" type="ORF">PFHG_05611</name>
</gene>
<dbReference type="OrthoDB" id="378851at2759"/>
<feature type="domain" description="Duffy-antigen binding" evidence="2">
    <location>
        <begin position="1"/>
        <end position="55"/>
    </location>
</feature>
<dbReference type="GO" id="GO:0046789">
    <property type="term" value="F:host cell surface receptor binding"/>
    <property type="evidence" value="ECO:0007669"/>
    <property type="project" value="InterPro"/>
</dbReference>
<dbReference type="KEGG" id="pfh:PFHG_05611"/>
<dbReference type="InterPro" id="IPR008602">
    <property type="entry name" value="Duffy-antigen-binding"/>
</dbReference>
<protein>
    <submittedName>
        <fullName evidence="4">PfEMP1</fullName>
    </submittedName>
</protein>
<reference evidence="4 5" key="1">
    <citation type="submission" date="2006-03" db="EMBL/GenBank/DDBJ databases">
        <title>Annotation of Plasmodium falciparum HB3.</title>
        <authorList>
            <consortium name="The Broad Institute Genome Sequencing Platform"/>
            <person name="Volkman S.K."/>
            <person name="Neafsey D.E."/>
            <person name="Dash A.P."/>
            <person name="Chitnis C.E."/>
            <person name="Hartl D.L."/>
            <person name="Young S.K."/>
            <person name="Zeng Q."/>
            <person name="Koehrsen M."/>
            <person name="Alvarado L."/>
            <person name="Berlin A."/>
            <person name="Borenstein D."/>
            <person name="Chapman S.B."/>
            <person name="Chen Z."/>
            <person name="Engels R."/>
            <person name="Freedman E."/>
            <person name="Gellesch M."/>
            <person name="Goldberg J."/>
            <person name="Griggs A."/>
            <person name="Gujja S."/>
            <person name="Heilman E.R."/>
            <person name="Heiman D.I."/>
            <person name="Howarth C."/>
            <person name="Jen D."/>
            <person name="Larson L."/>
            <person name="Mehta T."/>
            <person name="Neiman D."/>
            <person name="Park D."/>
            <person name="Pearson M."/>
            <person name="Roberts A."/>
            <person name="Saif S."/>
            <person name="Shea T."/>
            <person name="Shenoy N."/>
            <person name="Sisk P."/>
            <person name="Stolte C."/>
            <person name="Sykes S."/>
            <person name="Walk T."/>
            <person name="White J."/>
            <person name="Yandava C."/>
            <person name="Haas B."/>
            <person name="Henn M.R."/>
            <person name="Nusbaum C."/>
            <person name="Birren B."/>
        </authorList>
    </citation>
    <scope>NUCLEOTIDE SEQUENCE [LARGE SCALE GENOMIC DNA]</scope>
    <source>
        <strain evidence="4">HB3</strain>
    </source>
</reference>
<accession>A0A0L7KMY8</accession>
<evidence type="ECO:0000259" key="2">
    <source>
        <dbReference type="Pfam" id="PF05424"/>
    </source>
</evidence>
<dbReference type="EMBL" id="GG701418">
    <property type="protein sequence ID" value="KOB64329.1"/>
    <property type="molecule type" value="Genomic_DNA"/>
</dbReference>
<name>A0A0L7KMY8_PLAFX</name>
<sequence length="207" mass="24289">MTCSDELTGASYFHATCIDGNSKSQAKDKCRCQKKDNKPNDQVPTYFDYVPQYLRWFEEWAEEFCRKKKKKLEKLEQQCRGKYQDADRYCSRNGFDCEKTVNARGKVRMGKGCTDCFFACNPYIDWINNQKEQFDKQKNKYKTEISDGGASGGRSGNGRQRRAARNENYKGYEKKFYDKLEKNKYGKVDGFLDLLTKEDVCIKNKWT</sequence>
<dbReference type="Proteomes" id="UP000054289">
    <property type="component" value="Unassembled WGS sequence"/>
</dbReference>
<reference evidence="5" key="2">
    <citation type="submission" date="2006-03" db="EMBL/GenBank/DDBJ databases">
        <title>The genome sequence of the Plasmodium falciparum HB3.</title>
        <authorList>
            <consortium name="The Broad Institute Genome Sequencing Platform"/>
            <person name="Birren B."/>
            <person name="Lander E."/>
            <person name="Galagan J."/>
            <person name="Nusbaum C."/>
            <person name="Devon K."/>
            <person name="Henn M."/>
            <person name="Jaffe D."/>
            <person name="Butler J."/>
            <person name="Alvarez P."/>
            <person name="Gnerre S."/>
            <person name="Grabherr M."/>
            <person name="Kleber M."/>
            <person name="Mauceli E."/>
            <person name="Brockman W."/>
            <person name="MacCallum I.A."/>
            <person name="Rounsley S."/>
            <person name="Young S."/>
            <person name="LaButti K."/>
            <person name="Pushparaj V."/>
            <person name="DeCaprio D."/>
            <person name="Crawford M."/>
            <person name="Koehrsen M."/>
            <person name="Engels R."/>
            <person name="Montgomery P."/>
            <person name="Pearson M."/>
            <person name="Howarth C."/>
            <person name="Larson L."/>
            <person name="Luoma S."/>
            <person name="White J."/>
            <person name="Kodira C."/>
            <person name="Zeng Q."/>
            <person name="Oleary S."/>
            <person name="Yandava C."/>
            <person name="Alvarado L."/>
            <person name="Wirth D."/>
            <person name="Volkman S."/>
            <person name="Hartl D."/>
        </authorList>
    </citation>
    <scope>NUCLEOTIDE SEQUENCE [LARGE SCALE GENOMIC DNA]</scope>
</reference>
<dbReference type="FunFam" id="1.20.58.830:FF:000003">
    <property type="entry name" value="Erythrocyte membrane protein 1, PfEMP1"/>
    <property type="match status" value="1"/>
</dbReference>
<proteinExistence type="predicted"/>
<dbReference type="InterPro" id="IPR054595">
    <property type="entry name" value="DBL_C"/>
</dbReference>
<organism evidence="4 5">
    <name type="scientific">Plasmodium falciparum (isolate HB3)</name>
    <dbReference type="NCBI Taxonomy" id="137071"/>
    <lineage>
        <taxon>Eukaryota</taxon>
        <taxon>Sar</taxon>
        <taxon>Alveolata</taxon>
        <taxon>Apicomplexa</taxon>
        <taxon>Aconoidasida</taxon>
        <taxon>Haemosporida</taxon>
        <taxon>Plasmodiidae</taxon>
        <taxon>Plasmodium</taxon>
        <taxon>Plasmodium (Laverania)</taxon>
    </lineage>
</organism>
<feature type="domain" description="Duffy-binding-like" evidence="3">
    <location>
        <begin position="59"/>
        <end position="204"/>
    </location>
</feature>
<feature type="region of interest" description="Disordered" evidence="1">
    <location>
        <begin position="143"/>
        <end position="165"/>
    </location>
</feature>
<dbReference type="AlphaFoldDB" id="A0A0L7KMY8"/>